<comment type="caution">
    <text evidence="1">The sequence shown here is derived from an EMBL/GenBank/DDBJ whole genome shotgun (WGS) entry which is preliminary data.</text>
</comment>
<name>A0ABC8LHK1_ERUVS</name>
<accession>A0ABC8LHK1</accession>
<sequence>MATYKSPRKLDLQSPAVEFIEHLTRKKNHVSLFFAAVDLRFEVELKDSQTMTVNILGNLISGSYKTVTATFTVGEDTTASCLTYTFEFEKIKYNVNDAKIVESLVTYIYLSDVTYKTKVKHNSIDAAGYPPEECFKDFVNAFEVDDEVKMGGVDWQKKTFTISVPSMMENFETIKVTITVIPKNQGSRVKWTIEVEKIEDYTEEPDYFLFVVCSIRRLHATNHPYQRYGPKGFMEIKVLPRSADLYVRVDLPGVPDNAIRYRVDAVRQKLVFFSGEESLRVGVKAEDVREYSGSAGLGCDCCQITGVDAKMKDGVLRMIVSRVNKDRQDNKCTHFVPPNAGKSGRYDYRLSSDERYKYDVNSFNMDGVVEEHPFVVKGHKDVLALQQTSDGCVHFSVDMPGVCGDDMFLLPNENEIKFYGENKEVYEHDESCRIFIGAVDKRACCAYGIPLLEHNIAWDAEFGVLKVRVTPPPRRNNNN</sequence>
<keyword evidence="2" id="KW-1185">Reference proteome</keyword>
<dbReference type="PANTHER" id="PTHR46991">
    <property type="entry name" value="23.5 KDA HEAT SHOCK PROTEIN, MITOCHONDRIAL"/>
    <property type="match status" value="1"/>
</dbReference>
<evidence type="ECO:0000313" key="1">
    <source>
        <dbReference type="EMBL" id="CAH8383016.1"/>
    </source>
</evidence>
<organism evidence="1 2">
    <name type="scientific">Eruca vesicaria subsp. sativa</name>
    <name type="common">Garden rocket</name>
    <name type="synonym">Eruca sativa</name>
    <dbReference type="NCBI Taxonomy" id="29727"/>
    <lineage>
        <taxon>Eukaryota</taxon>
        <taxon>Viridiplantae</taxon>
        <taxon>Streptophyta</taxon>
        <taxon>Embryophyta</taxon>
        <taxon>Tracheophyta</taxon>
        <taxon>Spermatophyta</taxon>
        <taxon>Magnoliopsida</taxon>
        <taxon>eudicotyledons</taxon>
        <taxon>Gunneridae</taxon>
        <taxon>Pentapetalae</taxon>
        <taxon>rosids</taxon>
        <taxon>malvids</taxon>
        <taxon>Brassicales</taxon>
        <taxon>Brassicaceae</taxon>
        <taxon>Brassiceae</taxon>
        <taxon>Eruca</taxon>
    </lineage>
</organism>
<dbReference type="SUPFAM" id="SSF49764">
    <property type="entry name" value="HSP20-like chaperones"/>
    <property type="match status" value="1"/>
</dbReference>
<dbReference type="Proteomes" id="UP001642260">
    <property type="component" value="Unassembled WGS sequence"/>
</dbReference>
<dbReference type="EMBL" id="CAKOAT010571820">
    <property type="protein sequence ID" value="CAH8383016.1"/>
    <property type="molecule type" value="Genomic_DNA"/>
</dbReference>
<evidence type="ECO:0000313" key="2">
    <source>
        <dbReference type="Proteomes" id="UP001642260"/>
    </source>
</evidence>
<protein>
    <submittedName>
        <fullName evidence="1">Uncharacterized protein</fullName>
    </submittedName>
</protein>
<dbReference type="InterPro" id="IPR023393">
    <property type="entry name" value="START-like_dom_sf"/>
</dbReference>
<dbReference type="AlphaFoldDB" id="A0ABC8LHK1"/>
<dbReference type="SUPFAM" id="SSF55961">
    <property type="entry name" value="Bet v1-like"/>
    <property type="match status" value="1"/>
</dbReference>
<gene>
    <name evidence="1" type="ORF">ERUC_LOCUS35499</name>
</gene>
<dbReference type="PANTHER" id="PTHR46991:SF10">
    <property type="entry name" value="HEAT SHOCK PROTEIN HSP20_ALPHA CRYSTALLIN FAMILY"/>
    <property type="match status" value="1"/>
</dbReference>
<reference evidence="1 2" key="1">
    <citation type="submission" date="2022-03" db="EMBL/GenBank/DDBJ databases">
        <authorList>
            <person name="Macdonald S."/>
            <person name="Ahmed S."/>
            <person name="Newling K."/>
        </authorList>
    </citation>
    <scope>NUCLEOTIDE SEQUENCE [LARGE SCALE GENOMIC DNA]</scope>
</reference>
<dbReference type="InterPro" id="IPR044656">
    <property type="entry name" value="HSP14.7/HSP23.5/HSP23.6-like"/>
</dbReference>
<dbReference type="InterPro" id="IPR008978">
    <property type="entry name" value="HSP20-like_chaperone"/>
</dbReference>
<proteinExistence type="predicted"/>
<dbReference type="Gene3D" id="3.30.530.20">
    <property type="match status" value="2"/>
</dbReference>